<evidence type="ECO:0000313" key="3">
    <source>
        <dbReference type="Proteomes" id="UP000298327"/>
    </source>
</evidence>
<evidence type="ECO:0000256" key="1">
    <source>
        <dbReference type="SAM" id="MobiDB-lite"/>
    </source>
</evidence>
<dbReference type="EMBL" id="SEOQ01001235">
    <property type="protein sequence ID" value="TFY52891.1"/>
    <property type="molecule type" value="Genomic_DNA"/>
</dbReference>
<gene>
    <name evidence="2" type="ORF">EVG20_g10359</name>
</gene>
<feature type="compositionally biased region" description="Basic and acidic residues" evidence="1">
    <location>
        <begin position="88"/>
        <end position="98"/>
    </location>
</feature>
<dbReference type="PANTHER" id="PTHR46579:SF1">
    <property type="entry name" value="F5_8 TYPE C DOMAIN-CONTAINING PROTEIN"/>
    <property type="match status" value="1"/>
</dbReference>
<feature type="region of interest" description="Disordered" evidence="1">
    <location>
        <begin position="52"/>
        <end position="222"/>
    </location>
</feature>
<evidence type="ECO:0000313" key="2">
    <source>
        <dbReference type="EMBL" id="TFY52891.1"/>
    </source>
</evidence>
<feature type="compositionally biased region" description="Basic and acidic residues" evidence="1">
    <location>
        <begin position="209"/>
        <end position="222"/>
    </location>
</feature>
<proteinExistence type="predicted"/>
<dbReference type="STRING" id="205917.A0A4Y9XUR3"/>
<organism evidence="2 3">
    <name type="scientific">Dentipellis fragilis</name>
    <dbReference type="NCBI Taxonomy" id="205917"/>
    <lineage>
        <taxon>Eukaryota</taxon>
        <taxon>Fungi</taxon>
        <taxon>Dikarya</taxon>
        <taxon>Basidiomycota</taxon>
        <taxon>Agaricomycotina</taxon>
        <taxon>Agaricomycetes</taxon>
        <taxon>Russulales</taxon>
        <taxon>Hericiaceae</taxon>
        <taxon>Dentipellis</taxon>
    </lineage>
</organism>
<dbReference type="InterPro" id="IPR004242">
    <property type="entry name" value="Transposase_21"/>
</dbReference>
<keyword evidence="3" id="KW-1185">Reference proteome</keyword>
<evidence type="ECO:0008006" key="4">
    <source>
        <dbReference type="Google" id="ProtNLM"/>
    </source>
</evidence>
<comment type="caution">
    <text evidence="2">The sequence shown here is derived from an EMBL/GenBank/DDBJ whole genome shotgun (WGS) entry which is preliminary data.</text>
</comment>
<protein>
    <recommendedName>
        <fullName evidence="4">Transposase family Tnp2 protein</fullName>
    </recommendedName>
</protein>
<name>A0A4Y9XUR3_9AGAM</name>
<dbReference type="OrthoDB" id="2669721at2759"/>
<sequence length="999" mass="112072">MGRLQKLPCGCQERCKGSLTPIPRREYDRHAEFCNRVPISFSDFVAGRSQAAAVDSATRPSSSSNSIAQKRPHDGNAAASAGASAKQRRIELQEHSDSSDSVASAQQTREDLPRPLTQDDASCDVPFPRSLTFPPAPDPSTMDTQPAAVPDAPGRETAAQNSRPATPVPDPGSIDDYEQEEDEDEDEDEGAGDQSATEDRTAGGRPSLLHRDAREPMAEDSRSQIEDIAIAQDFISALCTASLDDDALPDDILDHLRHPPVGPPAFDDPILRLSIKVYLALTNASQDSYNRVREAICEELQTELLSFHQVKSQITELSGVVPIIHHMCVNTCIAFTGPFADLDSCPMCQEPRYDQHKLHTSRGHVKSPRQVFHTMPLGPQLQARRRHPEMAEKMQHRDRHVQEILAAGRIDVFDDLYCGTDFLDAVERGDITSNDSVLLFSIDGAQLYQSKQSDCWMYMWVLLDLAPDTRYKKPHILPGGIIPGPHKPKNLDSFLFPGLHHLAALQREGLQVWDAAKSLVVRDNPFLAFATADTPGMTLLKGTVGHQGKLGCRFYCELIGRRKQGGSQYYPACLKPDDYDLPGCSHDDVILRNFDESSEAIEQRYLKNLQLVCASRTQAEYRKNRLETGICKPSIFSGISSSHRLRIPAMFPGDLMHLASLNLTDLLLGLWRGVIDCDADDSKASWDWVVLRRDVWRDHGKAVASARPYLPGSFDRPPRNPAEKISSGYKAWEFLTYIFGYCPAMLYGILPDLYWRNFCKLVMGVRLLHQHKISLQELQHAHTLLIEFCEEFELYYYQRLPTRLHFCRQSVHQMRHAAPESERTGLLPLTTQWPIERLIGDLGGEIRQPSNPFANLSQRGLLRAQVNALKSMIPDLEPESSTLPRGSVDLGNDYVLLRAMDNIARAVSAAEQQAIQGYLQGQGDLEPITKVVRWARLCLPNGQVARSAWKESLKPLSQIRMARNVKFLLNDELHFGEVQYYFRLQVHNELKDLAMIMVL</sequence>
<feature type="compositionally biased region" description="Acidic residues" evidence="1">
    <location>
        <begin position="173"/>
        <end position="191"/>
    </location>
</feature>
<dbReference type="AlphaFoldDB" id="A0A4Y9XUR3"/>
<feature type="compositionally biased region" description="Polar residues" evidence="1">
    <location>
        <begin position="58"/>
        <end position="68"/>
    </location>
</feature>
<dbReference type="PANTHER" id="PTHR46579">
    <property type="entry name" value="F5/8 TYPE C DOMAIN-CONTAINING PROTEIN-RELATED"/>
    <property type="match status" value="1"/>
</dbReference>
<accession>A0A4Y9XUR3</accession>
<dbReference type="Proteomes" id="UP000298327">
    <property type="component" value="Unassembled WGS sequence"/>
</dbReference>
<reference evidence="2 3" key="1">
    <citation type="submission" date="2019-02" db="EMBL/GenBank/DDBJ databases">
        <title>Genome sequencing of the rare red list fungi Dentipellis fragilis.</title>
        <authorList>
            <person name="Buettner E."/>
            <person name="Kellner H."/>
        </authorList>
    </citation>
    <scope>NUCLEOTIDE SEQUENCE [LARGE SCALE GENOMIC DNA]</scope>
    <source>
        <strain evidence="2 3">DSM 105465</strain>
    </source>
</reference>
<dbReference type="Pfam" id="PF02992">
    <property type="entry name" value="Transposase_21"/>
    <property type="match status" value="1"/>
</dbReference>